<feature type="signal peptide" evidence="1">
    <location>
        <begin position="1"/>
        <end position="21"/>
    </location>
</feature>
<dbReference type="SUPFAM" id="SSF143744">
    <property type="entry name" value="GlcG-like"/>
    <property type="match status" value="1"/>
</dbReference>
<dbReference type="AlphaFoldDB" id="Q07M19"/>
<dbReference type="HOGENOM" id="CLU_103773_0_1_5"/>
<dbReference type="Gene3D" id="3.30.450.150">
    <property type="entry name" value="Haem-degrading domain"/>
    <property type="match status" value="1"/>
</dbReference>
<reference evidence="2" key="1">
    <citation type="submission" date="2006-09" db="EMBL/GenBank/DDBJ databases">
        <title>Complete sequence of Rhodopseudomonas palustris BisA53.</title>
        <authorList>
            <consortium name="US DOE Joint Genome Institute"/>
            <person name="Copeland A."/>
            <person name="Lucas S."/>
            <person name="Lapidus A."/>
            <person name="Barry K."/>
            <person name="Detter J.C."/>
            <person name="Glavina del Rio T."/>
            <person name="Hammon N."/>
            <person name="Israni S."/>
            <person name="Dalin E."/>
            <person name="Tice H."/>
            <person name="Pitluck S."/>
            <person name="Chain P."/>
            <person name="Malfatti S."/>
            <person name="Shin M."/>
            <person name="Vergez L."/>
            <person name="Schmutz J."/>
            <person name="Larimer F."/>
            <person name="Land M."/>
            <person name="Hauser L."/>
            <person name="Pelletier D.A."/>
            <person name="Kyrpides N."/>
            <person name="Kim E."/>
            <person name="Harwood C.S."/>
            <person name="Oda Y."/>
            <person name="Richardson P."/>
        </authorList>
    </citation>
    <scope>NUCLEOTIDE SEQUENCE [LARGE SCALE GENOMIC DNA]</scope>
    <source>
        <strain evidence="2">BisA53</strain>
    </source>
</reference>
<name>Q07M19_RHOP5</name>
<keyword evidence="1" id="KW-0732">Signal</keyword>
<dbReference type="PANTHER" id="PTHR34309:SF10">
    <property type="entry name" value="SLR1406 PROTEIN"/>
    <property type="match status" value="1"/>
</dbReference>
<evidence type="ECO:0000256" key="1">
    <source>
        <dbReference type="SAM" id="SignalP"/>
    </source>
</evidence>
<dbReference type="EMBL" id="CP000463">
    <property type="protein sequence ID" value="ABJ07015.1"/>
    <property type="molecule type" value="Genomic_DNA"/>
</dbReference>
<dbReference type="KEGG" id="rpe:RPE_3078"/>
<dbReference type="Pfam" id="PF03928">
    <property type="entry name" value="HbpS-like"/>
    <property type="match status" value="1"/>
</dbReference>
<dbReference type="PANTHER" id="PTHR34309">
    <property type="entry name" value="SLR1406 PROTEIN"/>
    <property type="match status" value="1"/>
</dbReference>
<dbReference type="InterPro" id="IPR038084">
    <property type="entry name" value="PduO/GlcC-like_sf"/>
</dbReference>
<sequence>MMKRIVLALVATAALASPLRAQDALVTTKTLSPEVAQDCARAALAECRKRGFQVAVAVVDRAGIAQVMLRDRFAGAHTPTTATGKAWTAASFRTSTTDLSNISQPGMMQAGLRNLPGAVIIGGGLAIDAGGAMVGAIGVSGAPGGDADEACARAGIEAIRDKLDF</sequence>
<evidence type="ECO:0008006" key="3">
    <source>
        <dbReference type="Google" id="ProtNLM"/>
    </source>
</evidence>
<accession>Q07M19</accession>
<organism evidence="2">
    <name type="scientific">Rhodopseudomonas palustris (strain BisA53)</name>
    <dbReference type="NCBI Taxonomy" id="316055"/>
    <lineage>
        <taxon>Bacteria</taxon>
        <taxon>Pseudomonadati</taxon>
        <taxon>Pseudomonadota</taxon>
        <taxon>Alphaproteobacteria</taxon>
        <taxon>Hyphomicrobiales</taxon>
        <taxon>Nitrobacteraceae</taxon>
        <taxon>Rhodopseudomonas</taxon>
    </lineage>
</organism>
<protein>
    <recommendedName>
        <fullName evidence="3">Heme-binding protein</fullName>
    </recommendedName>
</protein>
<feature type="chain" id="PRO_5004165912" description="Heme-binding protein" evidence="1">
    <location>
        <begin position="22"/>
        <end position="165"/>
    </location>
</feature>
<dbReference type="STRING" id="316055.RPE_3078"/>
<dbReference type="OrthoDB" id="5786851at2"/>
<dbReference type="InterPro" id="IPR052517">
    <property type="entry name" value="GlcG_carb_metab_protein"/>
</dbReference>
<proteinExistence type="predicted"/>
<dbReference type="InterPro" id="IPR005624">
    <property type="entry name" value="PduO/GlcC-like"/>
</dbReference>
<evidence type="ECO:0000313" key="2">
    <source>
        <dbReference type="EMBL" id="ABJ07015.1"/>
    </source>
</evidence>
<gene>
    <name evidence="2" type="ordered locus">RPE_3078</name>
</gene>
<dbReference type="eggNOG" id="COG3193">
    <property type="taxonomic scope" value="Bacteria"/>
</dbReference>